<dbReference type="Proteomes" id="UP000294444">
    <property type="component" value="Chromosome"/>
</dbReference>
<accession>A0A4P7CEV5</accession>
<dbReference type="SUPFAM" id="SSF53756">
    <property type="entry name" value="UDP-Glycosyltransferase/glycogen phosphorylase"/>
    <property type="match status" value="1"/>
</dbReference>
<dbReference type="EMBL" id="CP038145">
    <property type="protein sequence ID" value="QBQ63406.1"/>
    <property type="molecule type" value="Genomic_DNA"/>
</dbReference>
<dbReference type="GO" id="GO:0009103">
    <property type="term" value="P:lipopolysaccharide biosynthetic process"/>
    <property type="evidence" value="ECO:0007669"/>
    <property type="project" value="TreeGrafter"/>
</dbReference>
<feature type="domain" description="Glycosyl transferase family 1" evidence="2">
    <location>
        <begin position="344"/>
        <end position="486"/>
    </location>
</feature>
<dbReference type="PANTHER" id="PTHR46401">
    <property type="entry name" value="GLYCOSYLTRANSFERASE WBBK-RELATED"/>
    <property type="match status" value="1"/>
</dbReference>
<keyword evidence="4" id="KW-1185">Reference proteome</keyword>
<organism evidence="3 4">
    <name type="scientific">Actinobacillus indolicus</name>
    <dbReference type="NCBI Taxonomy" id="51049"/>
    <lineage>
        <taxon>Bacteria</taxon>
        <taxon>Pseudomonadati</taxon>
        <taxon>Pseudomonadota</taxon>
        <taxon>Gammaproteobacteria</taxon>
        <taxon>Pasteurellales</taxon>
        <taxon>Pasteurellaceae</taxon>
        <taxon>Actinobacillus</taxon>
    </lineage>
</organism>
<proteinExistence type="predicted"/>
<dbReference type="RefSeq" id="WP_162856328.1">
    <property type="nucleotide sequence ID" value="NZ_CP038145.1"/>
</dbReference>
<evidence type="ECO:0000313" key="3">
    <source>
        <dbReference type="EMBL" id="QBQ63406.1"/>
    </source>
</evidence>
<reference evidence="3 4" key="1">
    <citation type="submission" date="2019-03" db="EMBL/GenBank/DDBJ databases">
        <authorList>
            <person name="Che Y."/>
            <person name="Zhou L."/>
        </authorList>
    </citation>
    <scope>NUCLEOTIDE SEQUENCE [LARGE SCALE GENOMIC DNA]</scope>
    <source>
        <strain evidence="3 4">AIFJ1607</strain>
    </source>
</reference>
<dbReference type="Gene3D" id="3.40.50.2000">
    <property type="entry name" value="Glycogen Phosphorylase B"/>
    <property type="match status" value="3"/>
</dbReference>
<dbReference type="InterPro" id="IPR001296">
    <property type="entry name" value="Glyco_trans_1"/>
</dbReference>
<sequence length="511" mass="59144">MRILFYNWVQFDDWYLRGGGVTVYLQNTMRELKNINKDIEIYFLSSGHHYDLLNKKIRIEETKNNYDYLGVKSFRIINSPVKAPAHDAFCSLETAFSNEELKKALHDFLKENGKFDVFHIHNVEGLTLDVFSLKKDFPETKFILTAHNYHIMCPQIELFKNRKEICKNFNNGMDCVNCIGHHPNMNTLKKYQALGSKIEQYKLDSRPLGNFVFMTARNTWNIYKSAKWVLHDAKNLLKEGVLKGKPNKDQINIYKLETNQPTKRGLSQGAPYVFWRNLGIKNTNQYIDQVIAVSGQTENVFAEYGIDNSKLITIHNGMDHFSTLDEAKKLWEMKKRSTIRLGFFGYPTPAKGFDLFLKALGTLPKELLKNIELTVASRLDGHHKEKLLLLNNKFKSIYIVEGYERSMIPELMNSITLAIVPSLWMETYCQVAAELVSFGTPVILSDTVGFKDFYKTKDFIFKSGEYKELANLLNKYLSNPTLLDDFWSQIEMPPSAKEHAKQLLEKVYLGK</sequence>
<gene>
    <name evidence="3" type="ORF">EXH44_03735</name>
</gene>
<name>A0A4P7CEV5_9PAST</name>
<dbReference type="KEGG" id="aio:EXH44_03735"/>
<dbReference type="AlphaFoldDB" id="A0A4P7CEV5"/>
<dbReference type="GO" id="GO:0016757">
    <property type="term" value="F:glycosyltransferase activity"/>
    <property type="evidence" value="ECO:0007669"/>
    <property type="project" value="InterPro"/>
</dbReference>
<dbReference type="Pfam" id="PF00534">
    <property type="entry name" value="Glycos_transf_1"/>
    <property type="match status" value="1"/>
</dbReference>
<evidence type="ECO:0000313" key="4">
    <source>
        <dbReference type="Proteomes" id="UP000294444"/>
    </source>
</evidence>
<keyword evidence="1 3" id="KW-0808">Transferase</keyword>
<dbReference type="PANTHER" id="PTHR46401:SF2">
    <property type="entry name" value="GLYCOSYLTRANSFERASE WBBK-RELATED"/>
    <property type="match status" value="1"/>
</dbReference>
<evidence type="ECO:0000259" key="2">
    <source>
        <dbReference type="Pfam" id="PF00534"/>
    </source>
</evidence>
<protein>
    <submittedName>
        <fullName evidence="3">Glycosyltransferase</fullName>
    </submittedName>
</protein>
<evidence type="ECO:0000256" key="1">
    <source>
        <dbReference type="ARBA" id="ARBA00022679"/>
    </source>
</evidence>